<feature type="domain" description="Shugoshin N-terminal coiled-coil" evidence="12">
    <location>
        <begin position="17"/>
        <end position="61"/>
    </location>
</feature>
<keyword evidence="14" id="KW-1185">Reference proteome</keyword>
<feature type="compositionally biased region" description="Basic and acidic residues" evidence="10">
    <location>
        <begin position="492"/>
        <end position="504"/>
    </location>
</feature>
<evidence type="ECO:0000256" key="8">
    <source>
        <dbReference type="ARBA" id="ARBA00023328"/>
    </source>
</evidence>
<comment type="subcellular location">
    <subcellularLocation>
        <location evidence="1">Chromosome</location>
        <location evidence="1">Centromere</location>
    </subcellularLocation>
</comment>
<keyword evidence="3" id="KW-0158">Chromosome</keyword>
<dbReference type="VEuPathDB" id="FungiDB:UREG_05698"/>
<dbReference type="InParanoid" id="C4JTA9"/>
<evidence type="ECO:0008006" key="15">
    <source>
        <dbReference type="Google" id="ProtNLM"/>
    </source>
</evidence>
<accession>C4JTA9</accession>
<dbReference type="GO" id="GO:0000779">
    <property type="term" value="C:condensed chromosome, centromeric region"/>
    <property type="evidence" value="ECO:0007669"/>
    <property type="project" value="UniProtKB-ARBA"/>
</dbReference>
<feature type="region of interest" description="Disordered" evidence="10">
    <location>
        <begin position="203"/>
        <end position="268"/>
    </location>
</feature>
<evidence type="ECO:0000256" key="5">
    <source>
        <dbReference type="ARBA" id="ARBA00022829"/>
    </source>
</evidence>
<dbReference type="GO" id="GO:0051301">
    <property type="term" value="P:cell division"/>
    <property type="evidence" value="ECO:0007669"/>
    <property type="project" value="UniProtKB-KW"/>
</dbReference>
<dbReference type="GeneID" id="8439336"/>
<dbReference type="OMA" id="ENECACM"/>
<dbReference type="EMBL" id="CH476617">
    <property type="protein sequence ID" value="EEP80856.1"/>
    <property type="molecule type" value="Genomic_DNA"/>
</dbReference>
<evidence type="ECO:0000256" key="10">
    <source>
        <dbReference type="SAM" id="MobiDB-lite"/>
    </source>
</evidence>
<protein>
    <recommendedName>
        <fullName evidence="15">Shugoshin N-terminal coiled-coil domain-containing protein</fullName>
    </recommendedName>
</protein>
<keyword evidence="8" id="KW-0137">Centromere</keyword>
<keyword evidence="7" id="KW-0131">Cell cycle</keyword>
<organism evidence="13 14">
    <name type="scientific">Uncinocarpus reesii (strain UAMH 1704)</name>
    <dbReference type="NCBI Taxonomy" id="336963"/>
    <lineage>
        <taxon>Eukaryota</taxon>
        <taxon>Fungi</taxon>
        <taxon>Dikarya</taxon>
        <taxon>Ascomycota</taxon>
        <taxon>Pezizomycotina</taxon>
        <taxon>Eurotiomycetes</taxon>
        <taxon>Eurotiomycetidae</taxon>
        <taxon>Onygenales</taxon>
        <taxon>Onygenaceae</taxon>
        <taxon>Uncinocarpus</taxon>
    </lineage>
</organism>
<evidence type="ECO:0000256" key="9">
    <source>
        <dbReference type="SAM" id="Coils"/>
    </source>
</evidence>
<dbReference type="Pfam" id="PF07558">
    <property type="entry name" value="Shugoshin_N"/>
    <property type="match status" value="1"/>
</dbReference>
<feature type="compositionally biased region" description="Basic residues" evidence="10">
    <location>
        <begin position="361"/>
        <end position="370"/>
    </location>
</feature>
<evidence type="ECO:0000256" key="7">
    <source>
        <dbReference type="ARBA" id="ARBA00023306"/>
    </source>
</evidence>
<keyword evidence="5" id="KW-0159">Chromosome partition</keyword>
<reference evidence="14" key="1">
    <citation type="journal article" date="2009" name="Genome Res.">
        <title>Comparative genomic analyses of the human fungal pathogens Coccidioides and their relatives.</title>
        <authorList>
            <person name="Sharpton T.J."/>
            <person name="Stajich J.E."/>
            <person name="Rounsley S.D."/>
            <person name="Gardner M.J."/>
            <person name="Wortman J.R."/>
            <person name="Jordar V.S."/>
            <person name="Maiti R."/>
            <person name="Kodira C.D."/>
            <person name="Neafsey D.E."/>
            <person name="Zeng Q."/>
            <person name="Hung C.-Y."/>
            <person name="McMahan C."/>
            <person name="Muszewska A."/>
            <person name="Grynberg M."/>
            <person name="Mandel M.A."/>
            <person name="Kellner E.M."/>
            <person name="Barker B.M."/>
            <person name="Galgiani J.N."/>
            <person name="Orbach M.J."/>
            <person name="Kirkland T.N."/>
            <person name="Cole G.T."/>
            <person name="Henn M.R."/>
            <person name="Birren B.W."/>
            <person name="Taylor J.W."/>
        </authorList>
    </citation>
    <scope>NUCLEOTIDE SEQUENCE [LARGE SCALE GENOMIC DNA]</scope>
    <source>
        <strain evidence="14">UAMH 1704</strain>
    </source>
</reference>
<dbReference type="RefSeq" id="XP_002585009.1">
    <property type="nucleotide sequence ID" value="XM_002584963.1"/>
</dbReference>
<evidence type="ECO:0000256" key="4">
    <source>
        <dbReference type="ARBA" id="ARBA00022618"/>
    </source>
</evidence>
<feature type="compositionally biased region" description="Polar residues" evidence="10">
    <location>
        <begin position="306"/>
        <end position="322"/>
    </location>
</feature>
<dbReference type="KEGG" id="ure:UREG_05698"/>
<evidence type="ECO:0000256" key="2">
    <source>
        <dbReference type="ARBA" id="ARBA00010845"/>
    </source>
</evidence>
<dbReference type="Proteomes" id="UP000002058">
    <property type="component" value="Unassembled WGS sequence"/>
</dbReference>
<feature type="region of interest" description="Disordered" evidence="10">
    <location>
        <begin position="105"/>
        <end position="146"/>
    </location>
</feature>
<comment type="similarity">
    <text evidence="2">Belongs to the shugoshin family.</text>
</comment>
<dbReference type="AlphaFoldDB" id="C4JTA9"/>
<evidence type="ECO:0000313" key="14">
    <source>
        <dbReference type="Proteomes" id="UP000002058"/>
    </source>
</evidence>
<feature type="compositionally biased region" description="Basic and acidic residues" evidence="10">
    <location>
        <begin position="135"/>
        <end position="146"/>
    </location>
</feature>
<keyword evidence="4" id="KW-0132">Cell division</keyword>
<evidence type="ECO:0000313" key="13">
    <source>
        <dbReference type="EMBL" id="EEP80856.1"/>
    </source>
</evidence>
<evidence type="ECO:0000259" key="11">
    <source>
        <dbReference type="Pfam" id="PF07557"/>
    </source>
</evidence>
<gene>
    <name evidence="13" type="ORF">UREG_05698</name>
</gene>
<feature type="region of interest" description="Disordered" evidence="10">
    <location>
        <begin position="425"/>
        <end position="458"/>
    </location>
</feature>
<dbReference type="InterPro" id="IPR011516">
    <property type="entry name" value="Shugoshin_N"/>
</dbReference>
<feature type="compositionally biased region" description="Polar residues" evidence="10">
    <location>
        <begin position="119"/>
        <end position="128"/>
    </location>
</feature>
<dbReference type="GO" id="GO:0045132">
    <property type="term" value="P:meiotic chromosome segregation"/>
    <property type="evidence" value="ECO:0007669"/>
    <property type="project" value="InterPro"/>
</dbReference>
<sequence>MARLNDLPPATESLESLKRRFVRQNREIARANSIQSARIRTLESEVSRLLTQNVALREEISWLNRELEKRQGSDRLDTQLCSVKEKLETKLAELSALVTDLGSLPQKGGHSAALKRTSDSSNPLQSPTVPRRPAVKPELDSSISDPDRLPVILEDKYYPRFTPEVEVPESPIYDKSDGDISAGIGPPPILSFAADSINPFATEESPRNAQSYGSSPLSQNKSPTFEPRRRRRDSSFLQDIIPDAEPFTESDNRGCHPQRAGSKRKFAVREEEDFNPAYSSDLDGFQFTRLNILPEGLSQETATGIENQPMQSAGKQEPQLTTGKKPGRRALGPKNTNTNLRSPAKKASEMAKSTTEERRSLARTKVKPRNRSASEERSGYNNEGGIIKSDLSQVASDSGSAHITLEAKEISTNPDSIIDRASNSEDIVLPDPDPSDHNASTTTRTRQSRRSRGPVSYAEPNLRDKMRRPTEVFVDAVGEDRFRRMSKSQPEQFEKEHTVYDQSDHCESIGSSHEINEQRTKVLSASTPGTTGHNLGQSTSSIAISALVAGGKKRCQSRRQSESRRYSSNPLLSANRFAGEGLDGSTLISNASGTASPVDISFDGSTEDIAHSQNTSFHTEITESANMHGAPAQRGPATRRRSMMV</sequence>
<feature type="compositionally biased region" description="Polar residues" evidence="10">
    <location>
        <begin position="207"/>
        <end position="223"/>
    </location>
</feature>
<dbReference type="InterPro" id="IPR011515">
    <property type="entry name" value="Shugoshin_C"/>
</dbReference>
<evidence type="ECO:0000256" key="1">
    <source>
        <dbReference type="ARBA" id="ARBA00004584"/>
    </source>
</evidence>
<evidence type="ECO:0000259" key="12">
    <source>
        <dbReference type="Pfam" id="PF07558"/>
    </source>
</evidence>
<evidence type="ECO:0000256" key="3">
    <source>
        <dbReference type="ARBA" id="ARBA00022454"/>
    </source>
</evidence>
<dbReference type="GO" id="GO:0005634">
    <property type="term" value="C:nucleus"/>
    <property type="evidence" value="ECO:0007669"/>
    <property type="project" value="InterPro"/>
</dbReference>
<keyword evidence="6 9" id="KW-0175">Coiled coil</keyword>
<dbReference type="Pfam" id="PF07557">
    <property type="entry name" value="Shugoshin_C"/>
    <property type="match status" value="1"/>
</dbReference>
<proteinExistence type="inferred from homology"/>
<feature type="coiled-coil region" evidence="9">
    <location>
        <begin position="14"/>
        <end position="59"/>
    </location>
</feature>
<feature type="region of interest" description="Disordered" evidence="10">
    <location>
        <begin position="306"/>
        <end position="385"/>
    </location>
</feature>
<dbReference type="HOGENOM" id="CLU_013723_0_0_1"/>
<dbReference type="OrthoDB" id="5394106at2759"/>
<feature type="region of interest" description="Disordered" evidence="10">
    <location>
        <begin position="168"/>
        <end position="187"/>
    </location>
</feature>
<feature type="region of interest" description="Disordered" evidence="10">
    <location>
        <begin position="483"/>
        <end position="504"/>
    </location>
</feature>
<evidence type="ECO:0000256" key="6">
    <source>
        <dbReference type="ARBA" id="ARBA00023054"/>
    </source>
</evidence>
<name>C4JTA9_UNCRE</name>
<dbReference type="eggNOG" id="ENOG502SFX7">
    <property type="taxonomic scope" value="Eukaryota"/>
</dbReference>
<feature type="compositionally biased region" description="Basic and acidic residues" evidence="10">
    <location>
        <begin position="346"/>
        <end position="360"/>
    </location>
</feature>
<feature type="domain" description="Shugoshin C-terminal" evidence="11">
    <location>
        <begin position="446"/>
        <end position="468"/>
    </location>
</feature>